<dbReference type="Proteomes" id="UP000030428">
    <property type="component" value="Unassembled WGS sequence"/>
</dbReference>
<evidence type="ECO:0000313" key="3">
    <source>
        <dbReference type="Proteomes" id="UP000030428"/>
    </source>
</evidence>
<dbReference type="PANTHER" id="PTHR39639">
    <property type="entry name" value="CHROMOSOME 16, WHOLE GENOME SHOTGUN SEQUENCE"/>
    <property type="match status" value="1"/>
</dbReference>
<name>A0A0A6RSB5_9GAMM</name>
<organism evidence="2 3">
    <name type="scientific">Candidatus Thiomargarita nelsonii</name>
    <dbReference type="NCBI Taxonomy" id="1003181"/>
    <lineage>
        <taxon>Bacteria</taxon>
        <taxon>Pseudomonadati</taxon>
        <taxon>Pseudomonadota</taxon>
        <taxon>Gammaproteobacteria</taxon>
        <taxon>Thiotrichales</taxon>
        <taxon>Thiotrichaceae</taxon>
        <taxon>Thiomargarita</taxon>
    </lineage>
</organism>
<dbReference type="AlphaFoldDB" id="A0A0A6RSB5"/>
<keyword evidence="3" id="KW-1185">Reference proteome</keyword>
<dbReference type="PANTHER" id="PTHR39639:SF1">
    <property type="entry name" value="DUF262 DOMAIN-CONTAINING PROTEIN"/>
    <property type="match status" value="1"/>
</dbReference>
<dbReference type="InterPro" id="IPR004919">
    <property type="entry name" value="GmrSD_N"/>
</dbReference>
<evidence type="ECO:0000313" key="2">
    <source>
        <dbReference type="EMBL" id="KHD06766.1"/>
    </source>
</evidence>
<dbReference type="EMBL" id="JSZA02000154">
    <property type="protein sequence ID" value="KHD06766.1"/>
    <property type="molecule type" value="Genomic_DNA"/>
</dbReference>
<feature type="domain" description="GmrSD restriction endonucleases N-terminal" evidence="1">
    <location>
        <begin position="38"/>
        <end position="113"/>
    </location>
</feature>
<dbReference type="Pfam" id="PF03235">
    <property type="entry name" value="GmrSD_N"/>
    <property type="match status" value="1"/>
</dbReference>
<reference evidence="2 3" key="1">
    <citation type="journal article" date="2016" name="Front. Microbiol.">
        <title>Single-Cell (Meta-)Genomics of a Dimorphic Candidatus Thiomargarita nelsonii Reveals Genomic Plasticity.</title>
        <authorList>
            <person name="Flood B.E."/>
            <person name="Fliss P."/>
            <person name="Jones D.S."/>
            <person name="Dick G.J."/>
            <person name="Jain S."/>
            <person name="Kaster A.K."/>
            <person name="Winkel M."/>
            <person name="Mussmann M."/>
            <person name="Bailey J."/>
        </authorList>
    </citation>
    <scope>NUCLEOTIDE SEQUENCE [LARGE SCALE GENOMIC DNA]</scope>
    <source>
        <strain evidence="2">Hydrate Ridge</strain>
    </source>
</reference>
<gene>
    <name evidence="2" type="ORF">PN36_26350</name>
</gene>
<protein>
    <recommendedName>
        <fullName evidence="1">GmrSD restriction endonucleases N-terminal domain-containing protein</fullName>
    </recommendedName>
</protein>
<sequence length="166" mass="19251">MMNLDAVEQAGEQIWQTRKKMNYTTLGLTVAYTVQMLRDGEIYIPEYQGHIVWSDKKRMRLIESVLLGLPISEFFAVKIDEEKWELLDGVQRLTTLDAFLNNDIQLKNLERLSKCNGFRFSDFSALEQGKFESRGTRVVLLLENLRLETRLDLFMGINGLDKQATL</sequence>
<proteinExistence type="predicted"/>
<comment type="caution">
    <text evidence="2">The sequence shown here is derived from an EMBL/GenBank/DDBJ whole genome shotgun (WGS) entry which is preliminary data.</text>
</comment>
<accession>A0A0A6RSB5</accession>
<evidence type="ECO:0000259" key="1">
    <source>
        <dbReference type="Pfam" id="PF03235"/>
    </source>
</evidence>